<evidence type="ECO:0000313" key="1">
    <source>
        <dbReference type="EMBL" id="SDE94473.1"/>
    </source>
</evidence>
<dbReference type="Proteomes" id="UP000199045">
    <property type="component" value="Unassembled WGS sequence"/>
</dbReference>
<reference evidence="1 2" key="1">
    <citation type="submission" date="2016-10" db="EMBL/GenBank/DDBJ databases">
        <authorList>
            <person name="de Groot N.N."/>
        </authorList>
    </citation>
    <scope>NUCLEOTIDE SEQUENCE [LARGE SCALE GENOMIC DNA]</scope>
    <source>
        <strain evidence="1 2">DSM 527</strain>
    </source>
</reference>
<evidence type="ECO:0000313" key="2">
    <source>
        <dbReference type="Proteomes" id="UP000199045"/>
    </source>
</evidence>
<dbReference type="OrthoDB" id="264195at2"/>
<sequence length="293" mass="35312">MKSEITFPEDLTDFLYWVKETTEEYWSKVPHDKSIHGAKWLPLTDQQIDELELRYSIKFGIEHRAFLRILHTIDKHYYDEEPVSEEEPPVEDEEKYEESEEERKEREFWIPPYRPSFFYNWITEKEWIESRLAWIDDFYTSSILGINRSWLHSWGPRPESDEEKVRIFREWYHKAPRLLPITAHTFLMDDAGHGLRPVMSVHGFDTIIMAWSLRHFLIREFATELGLTDIYYDEDDPEGYLDLVKGIPELDALQTIRLDDADIPYWKEVLTYYNHPDQNCWQGFWVPASKPKL</sequence>
<dbReference type="EMBL" id="FNBN01000001">
    <property type="protein sequence ID" value="SDE94473.1"/>
    <property type="molecule type" value="Genomic_DNA"/>
</dbReference>
<proteinExistence type="predicted"/>
<name>A0A1G7H2C7_CHIFI</name>
<evidence type="ECO:0008006" key="3">
    <source>
        <dbReference type="Google" id="ProtNLM"/>
    </source>
</evidence>
<organism evidence="1 2">
    <name type="scientific">Chitinophaga filiformis</name>
    <name type="common">Myxococcus filiformis</name>
    <name type="synonym">Flexibacter filiformis</name>
    <dbReference type="NCBI Taxonomy" id="104663"/>
    <lineage>
        <taxon>Bacteria</taxon>
        <taxon>Pseudomonadati</taxon>
        <taxon>Bacteroidota</taxon>
        <taxon>Chitinophagia</taxon>
        <taxon>Chitinophagales</taxon>
        <taxon>Chitinophagaceae</taxon>
        <taxon>Chitinophaga</taxon>
    </lineage>
</organism>
<accession>A0A1G7H2C7</accession>
<dbReference type="STRING" id="104663.SAMN04488121_101272"/>
<protein>
    <recommendedName>
        <fullName evidence="3">Knr4/Smi1-like domain-containing protein</fullName>
    </recommendedName>
</protein>
<gene>
    <name evidence="1" type="ORF">SAMN04488121_101272</name>
</gene>
<dbReference type="RefSeq" id="WP_089828437.1">
    <property type="nucleotide sequence ID" value="NZ_FNBN01000001.1"/>
</dbReference>
<dbReference type="AlphaFoldDB" id="A0A1G7H2C7"/>